<protein>
    <recommendedName>
        <fullName evidence="2">GH18 domain-containing protein</fullName>
    </recommendedName>
</protein>
<dbReference type="PANTHER" id="PTHR11177:SF317">
    <property type="entry name" value="CHITINASE 12-RELATED"/>
    <property type="match status" value="1"/>
</dbReference>
<comment type="caution">
    <text evidence="3">The sequence shown here is derived from an EMBL/GenBank/DDBJ whole genome shotgun (WGS) entry which is preliminary data.</text>
</comment>
<dbReference type="OrthoDB" id="76388at2759"/>
<evidence type="ECO:0000313" key="3">
    <source>
        <dbReference type="EMBL" id="KAG2228242.1"/>
    </source>
</evidence>
<feature type="domain" description="GH18" evidence="2">
    <location>
        <begin position="36"/>
        <end position="420"/>
    </location>
</feature>
<keyword evidence="1" id="KW-0732">Signal</keyword>
<dbReference type="Gene3D" id="3.20.20.80">
    <property type="entry name" value="Glycosidases"/>
    <property type="match status" value="1"/>
</dbReference>
<name>A0A8H7SFB2_9FUNG</name>
<organism evidence="3 4">
    <name type="scientific">Circinella minor</name>
    <dbReference type="NCBI Taxonomy" id="1195481"/>
    <lineage>
        <taxon>Eukaryota</taxon>
        <taxon>Fungi</taxon>
        <taxon>Fungi incertae sedis</taxon>
        <taxon>Mucoromycota</taxon>
        <taxon>Mucoromycotina</taxon>
        <taxon>Mucoromycetes</taxon>
        <taxon>Mucorales</taxon>
        <taxon>Lichtheimiaceae</taxon>
        <taxon>Circinella</taxon>
    </lineage>
</organism>
<dbReference type="SMART" id="SM00636">
    <property type="entry name" value="Glyco_18"/>
    <property type="match status" value="1"/>
</dbReference>
<sequence length="420" mass="47684">MYCQSLQVFSLLLVFIVTTALADLLVLPDGQTTKCHKLTAYIADWEVPKSIPWNKLDHINYAFAVPDGQGKLSQFSPNQLKSVVSDAHNNNKSVSLSVGGWTGSLYFSSLVSTEESRQKFANTLVQTCVDYNLDGVDIDWGKKDLSKQNEQWEYPNSANGISCNENNSQDTPNLLKFVQLLRSKLDDKFPHNRKRLTAAVSALVFNNENKQPYESLDPAWSTAFDALQIMVYDLNKYHGNYTSANAPLFHTGPNHEPTVDIAIQQWNKTGIPFERIILGVPFFGYTTLVTESSDNDNSQYLLIDHSHPQIQADQHDSYASEPCPGATEKSYSGEMQWRSIKQSVLNNNSWRKYYSSDTRTPFAYNDQQKQFLSFDNPQSLKAKVDYAKKYKLGGIMFWSLEMDDEEHTLLNALQDIYNDD</sequence>
<proteinExistence type="predicted"/>
<feature type="signal peptide" evidence="1">
    <location>
        <begin position="1"/>
        <end position="22"/>
    </location>
</feature>
<dbReference type="Gene3D" id="3.10.50.10">
    <property type="match status" value="1"/>
</dbReference>
<dbReference type="SUPFAM" id="SSF54556">
    <property type="entry name" value="Chitinase insertion domain"/>
    <property type="match status" value="1"/>
</dbReference>
<dbReference type="GO" id="GO:0008061">
    <property type="term" value="F:chitin binding"/>
    <property type="evidence" value="ECO:0007669"/>
    <property type="project" value="InterPro"/>
</dbReference>
<dbReference type="InterPro" id="IPR017853">
    <property type="entry name" value="GH"/>
</dbReference>
<feature type="non-terminal residue" evidence="3">
    <location>
        <position position="1"/>
    </location>
</feature>
<gene>
    <name evidence="3" type="ORF">INT45_011034</name>
</gene>
<dbReference type="InterPro" id="IPR029070">
    <property type="entry name" value="Chitinase_insertion_sf"/>
</dbReference>
<dbReference type="InterPro" id="IPR001223">
    <property type="entry name" value="Glyco_hydro18_cat"/>
</dbReference>
<dbReference type="PANTHER" id="PTHR11177">
    <property type="entry name" value="CHITINASE"/>
    <property type="match status" value="1"/>
</dbReference>
<dbReference type="GO" id="GO:0005975">
    <property type="term" value="P:carbohydrate metabolic process"/>
    <property type="evidence" value="ECO:0007669"/>
    <property type="project" value="InterPro"/>
</dbReference>
<reference evidence="3 4" key="1">
    <citation type="submission" date="2020-12" db="EMBL/GenBank/DDBJ databases">
        <title>Metabolic potential, ecology and presence of endohyphal bacteria is reflected in genomic diversity of Mucoromycotina.</title>
        <authorList>
            <person name="Muszewska A."/>
            <person name="Okrasinska A."/>
            <person name="Steczkiewicz K."/>
            <person name="Drgas O."/>
            <person name="Orlowska M."/>
            <person name="Perlinska-Lenart U."/>
            <person name="Aleksandrzak-Piekarczyk T."/>
            <person name="Szatraj K."/>
            <person name="Zielenkiewicz U."/>
            <person name="Pilsyk S."/>
            <person name="Malc E."/>
            <person name="Mieczkowski P."/>
            <person name="Kruszewska J.S."/>
            <person name="Biernat P."/>
            <person name="Pawlowska J."/>
        </authorList>
    </citation>
    <scope>NUCLEOTIDE SEQUENCE [LARGE SCALE GENOMIC DNA]</scope>
    <source>
        <strain evidence="3 4">CBS 142.35</strain>
    </source>
</reference>
<dbReference type="PROSITE" id="PS51910">
    <property type="entry name" value="GH18_2"/>
    <property type="match status" value="1"/>
</dbReference>
<feature type="chain" id="PRO_5034157072" description="GH18 domain-containing protein" evidence="1">
    <location>
        <begin position="23"/>
        <end position="420"/>
    </location>
</feature>
<dbReference type="InterPro" id="IPR011583">
    <property type="entry name" value="Chitinase_II/V-like_cat"/>
</dbReference>
<dbReference type="SUPFAM" id="SSF51445">
    <property type="entry name" value="(Trans)glycosidases"/>
    <property type="match status" value="1"/>
</dbReference>
<dbReference type="Pfam" id="PF00704">
    <property type="entry name" value="Glyco_hydro_18"/>
    <property type="match status" value="1"/>
</dbReference>
<keyword evidence="4" id="KW-1185">Reference proteome</keyword>
<accession>A0A8H7SFB2</accession>
<evidence type="ECO:0000259" key="2">
    <source>
        <dbReference type="PROSITE" id="PS51910"/>
    </source>
</evidence>
<dbReference type="EMBL" id="JAEPRB010000001">
    <property type="protein sequence ID" value="KAG2228242.1"/>
    <property type="molecule type" value="Genomic_DNA"/>
</dbReference>
<evidence type="ECO:0000256" key="1">
    <source>
        <dbReference type="SAM" id="SignalP"/>
    </source>
</evidence>
<dbReference type="InterPro" id="IPR050314">
    <property type="entry name" value="Glycosyl_Hydrlase_18"/>
</dbReference>
<dbReference type="AlphaFoldDB" id="A0A8H7SFB2"/>
<dbReference type="Proteomes" id="UP000646827">
    <property type="component" value="Unassembled WGS sequence"/>
</dbReference>
<evidence type="ECO:0000313" key="4">
    <source>
        <dbReference type="Proteomes" id="UP000646827"/>
    </source>
</evidence>